<evidence type="ECO:0000313" key="2">
    <source>
        <dbReference type="Proteomes" id="UP001055879"/>
    </source>
</evidence>
<reference evidence="2" key="1">
    <citation type="journal article" date="2022" name="Mol. Ecol. Resour.">
        <title>The genomes of chicory, endive, great burdock and yacon provide insights into Asteraceae palaeo-polyploidization history and plant inulin production.</title>
        <authorList>
            <person name="Fan W."/>
            <person name="Wang S."/>
            <person name="Wang H."/>
            <person name="Wang A."/>
            <person name="Jiang F."/>
            <person name="Liu H."/>
            <person name="Zhao H."/>
            <person name="Xu D."/>
            <person name="Zhang Y."/>
        </authorList>
    </citation>
    <scope>NUCLEOTIDE SEQUENCE [LARGE SCALE GENOMIC DNA]</scope>
    <source>
        <strain evidence="2">cv. Niubang</strain>
    </source>
</reference>
<keyword evidence="2" id="KW-1185">Reference proteome</keyword>
<accession>A0ACB9CNQ5</accession>
<proteinExistence type="predicted"/>
<organism evidence="1 2">
    <name type="scientific">Arctium lappa</name>
    <name type="common">Greater burdock</name>
    <name type="synonym">Lappa major</name>
    <dbReference type="NCBI Taxonomy" id="4217"/>
    <lineage>
        <taxon>Eukaryota</taxon>
        <taxon>Viridiplantae</taxon>
        <taxon>Streptophyta</taxon>
        <taxon>Embryophyta</taxon>
        <taxon>Tracheophyta</taxon>
        <taxon>Spermatophyta</taxon>
        <taxon>Magnoliopsida</taxon>
        <taxon>eudicotyledons</taxon>
        <taxon>Gunneridae</taxon>
        <taxon>Pentapetalae</taxon>
        <taxon>asterids</taxon>
        <taxon>campanulids</taxon>
        <taxon>Asterales</taxon>
        <taxon>Asteraceae</taxon>
        <taxon>Carduoideae</taxon>
        <taxon>Cardueae</taxon>
        <taxon>Arctiinae</taxon>
        <taxon>Arctium</taxon>
    </lineage>
</organism>
<sequence length="277" mass="31243">MSLLLPFSLFLFLFFFLFISIAAQSNSTYPNCPSYNCNGLNISYPFWRMANQITTHLCGYQGFGIQCSNINGTQRPIIAFGGDSYYVQNISYEFSIIHLAIYDVSTIANVGNRCPRVRQCIDLQTLPFDFTPYNVNLSFHFNCTRIPTFATPIPCFELETRKSCVNVVSLQPEDFDWGSYSCDEGVVTTVLEINVPDLDRLGTEFGGALSRGFELSWRSAEGCGKCEESNGQCGYNRITMEFMCFCSDGRTTVDHCKTKKGTWILEKYVVSKNTSLI</sequence>
<comment type="caution">
    <text evidence="1">The sequence shown here is derived from an EMBL/GenBank/DDBJ whole genome shotgun (WGS) entry which is preliminary data.</text>
</comment>
<gene>
    <name evidence="1" type="ORF">L6452_15365</name>
</gene>
<protein>
    <submittedName>
        <fullName evidence="1">Uncharacterized protein</fullName>
    </submittedName>
</protein>
<dbReference type="EMBL" id="CM042050">
    <property type="protein sequence ID" value="KAI3735845.1"/>
    <property type="molecule type" value="Genomic_DNA"/>
</dbReference>
<name>A0ACB9CNQ5_ARCLA</name>
<dbReference type="Proteomes" id="UP001055879">
    <property type="component" value="Linkage Group LG04"/>
</dbReference>
<evidence type="ECO:0000313" key="1">
    <source>
        <dbReference type="EMBL" id="KAI3735845.1"/>
    </source>
</evidence>
<reference evidence="1 2" key="2">
    <citation type="journal article" date="2022" name="Mol. Ecol. Resour.">
        <title>The genomes of chicory, endive, great burdock and yacon provide insights into Asteraceae paleo-polyploidization history and plant inulin production.</title>
        <authorList>
            <person name="Fan W."/>
            <person name="Wang S."/>
            <person name="Wang H."/>
            <person name="Wang A."/>
            <person name="Jiang F."/>
            <person name="Liu H."/>
            <person name="Zhao H."/>
            <person name="Xu D."/>
            <person name="Zhang Y."/>
        </authorList>
    </citation>
    <scope>NUCLEOTIDE SEQUENCE [LARGE SCALE GENOMIC DNA]</scope>
    <source>
        <strain evidence="2">cv. Niubang</strain>
    </source>
</reference>